<sequence>MHVNSFNPEDSDYDESNTERLLFAVRFLPYINKEKEINTTLTNSYYTDFTIDSDAK</sequence>
<name>W4PFG2_9BACE</name>
<dbReference type="AlphaFoldDB" id="W4PFG2"/>
<accession>W4PFG2</accession>
<dbReference type="Proteomes" id="UP000018842">
    <property type="component" value="Unassembled WGS sequence"/>
</dbReference>
<dbReference type="EMBL" id="BAIR01000009">
    <property type="protein sequence ID" value="GAE18546.1"/>
    <property type="molecule type" value="Genomic_DNA"/>
</dbReference>
<organism evidence="1 2">
    <name type="scientific">Bacteroides pyogenes DSM 20611 = JCM 6294</name>
    <dbReference type="NCBI Taxonomy" id="1121100"/>
    <lineage>
        <taxon>Bacteria</taxon>
        <taxon>Pseudomonadati</taxon>
        <taxon>Bacteroidota</taxon>
        <taxon>Bacteroidia</taxon>
        <taxon>Bacteroidales</taxon>
        <taxon>Bacteroidaceae</taxon>
        <taxon>Bacteroides</taxon>
    </lineage>
</organism>
<dbReference type="eggNOG" id="COG0791">
    <property type="taxonomic scope" value="Bacteria"/>
</dbReference>
<evidence type="ECO:0000313" key="2">
    <source>
        <dbReference type="Proteomes" id="UP000018842"/>
    </source>
</evidence>
<proteinExistence type="predicted"/>
<protein>
    <submittedName>
        <fullName evidence="1">L-alanyl-gamma-D-glutamyl-L-diamino acid endopeptidase</fullName>
    </submittedName>
</protein>
<comment type="caution">
    <text evidence="1">The sequence shown here is derived from an EMBL/GenBank/DDBJ whole genome shotgun (WGS) entry which is preliminary data.</text>
</comment>
<reference evidence="2" key="1">
    <citation type="journal article" date="2014" name="Genome">
        <title>Draft Genome Sequences of Three Strains of Bacteroides pyogenes Isolated from a Cat and Swine.</title>
        <authorList>
            <person name="Sakamoto M."/>
            <person name="Oshima K."/>
            <person name="Suda W."/>
            <person name="Kitamura K."/>
            <person name="Iida T."/>
            <person name="Hattori M."/>
            <person name="Ohkuma M."/>
        </authorList>
    </citation>
    <scope>NUCLEOTIDE SEQUENCE [LARGE SCALE GENOMIC DNA]</scope>
    <source>
        <strain evidence="2">JCM 6294</strain>
    </source>
</reference>
<evidence type="ECO:0000313" key="1">
    <source>
        <dbReference type="EMBL" id="GAE18546.1"/>
    </source>
</evidence>
<gene>
    <name evidence="1" type="ORF">JCM6294_1455</name>
</gene>